<evidence type="ECO:0000256" key="1">
    <source>
        <dbReference type="SAM" id="MobiDB-lite"/>
    </source>
</evidence>
<evidence type="ECO:0000313" key="3">
    <source>
        <dbReference type="EnsemblProtists" id="EKX32445"/>
    </source>
</evidence>
<evidence type="ECO:0000313" key="4">
    <source>
        <dbReference type="Proteomes" id="UP000011087"/>
    </source>
</evidence>
<reference evidence="2 4" key="1">
    <citation type="journal article" date="2012" name="Nature">
        <title>Algal genomes reveal evolutionary mosaicism and the fate of nucleomorphs.</title>
        <authorList>
            <consortium name="DOE Joint Genome Institute"/>
            <person name="Curtis B.A."/>
            <person name="Tanifuji G."/>
            <person name="Burki F."/>
            <person name="Gruber A."/>
            <person name="Irimia M."/>
            <person name="Maruyama S."/>
            <person name="Arias M.C."/>
            <person name="Ball S.G."/>
            <person name="Gile G.H."/>
            <person name="Hirakawa Y."/>
            <person name="Hopkins J.F."/>
            <person name="Kuo A."/>
            <person name="Rensing S.A."/>
            <person name="Schmutz J."/>
            <person name="Symeonidi A."/>
            <person name="Elias M."/>
            <person name="Eveleigh R.J."/>
            <person name="Herman E.K."/>
            <person name="Klute M.J."/>
            <person name="Nakayama T."/>
            <person name="Obornik M."/>
            <person name="Reyes-Prieto A."/>
            <person name="Armbrust E.V."/>
            <person name="Aves S.J."/>
            <person name="Beiko R.G."/>
            <person name="Coutinho P."/>
            <person name="Dacks J.B."/>
            <person name="Durnford D.G."/>
            <person name="Fast N.M."/>
            <person name="Green B.R."/>
            <person name="Grisdale C.J."/>
            <person name="Hempel F."/>
            <person name="Henrissat B."/>
            <person name="Hoppner M.P."/>
            <person name="Ishida K."/>
            <person name="Kim E."/>
            <person name="Koreny L."/>
            <person name="Kroth P.G."/>
            <person name="Liu Y."/>
            <person name="Malik S.B."/>
            <person name="Maier U.G."/>
            <person name="McRose D."/>
            <person name="Mock T."/>
            <person name="Neilson J.A."/>
            <person name="Onodera N.T."/>
            <person name="Poole A.M."/>
            <person name="Pritham E.J."/>
            <person name="Richards T.A."/>
            <person name="Rocap G."/>
            <person name="Roy S.W."/>
            <person name="Sarai C."/>
            <person name="Schaack S."/>
            <person name="Shirato S."/>
            <person name="Slamovits C.H."/>
            <person name="Spencer D.F."/>
            <person name="Suzuki S."/>
            <person name="Worden A.Z."/>
            <person name="Zauner S."/>
            <person name="Barry K."/>
            <person name="Bell C."/>
            <person name="Bharti A.K."/>
            <person name="Crow J.A."/>
            <person name="Grimwood J."/>
            <person name="Kramer R."/>
            <person name="Lindquist E."/>
            <person name="Lucas S."/>
            <person name="Salamov A."/>
            <person name="McFadden G.I."/>
            <person name="Lane C.E."/>
            <person name="Keeling P.J."/>
            <person name="Gray M.W."/>
            <person name="Grigoriev I.V."/>
            <person name="Archibald J.M."/>
        </authorList>
    </citation>
    <scope>NUCLEOTIDE SEQUENCE</scope>
    <source>
        <strain evidence="2 4">CCMP2712</strain>
    </source>
</reference>
<evidence type="ECO:0000313" key="2">
    <source>
        <dbReference type="EMBL" id="EKX32445.1"/>
    </source>
</evidence>
<dbReference type="GeneID" id="17289182"/>
<dbReference type="KEGG" id="gtt:GUITHDRAFT_121375"/>
<reference evidence="3" key="3">
    <citation type="submission" date="2015-06" db="UniProtKB">
        <authorList>
            <consortium name="EnsemblProtists"/>
        </authorList>
    </citation>
    <scope>IDENTIFICATION</scope>
</reference>
<feature type="compositionally biased region" description="Basic and acidic residues" evidence="1">
    <location>
        <begin position="446"/>
        <end position="485"/>
    </location>
</feature>
<organism evidence="2">
    <name type="scientific">Guillardia theta (strain CCMP2712)</name>
    <name type="common">Cryptophyte</name>
    <dbReference type="NCBI Taxonomy" id="905079"/>
    <lineage>
        <taxon>Eukaryota</taxon>
        <taxon>Cryptophyceae</taxon>
        <taxon>Pyrenomonadales</taxon>
        <taxon>Geminigeraceae</taxon>
        <taxon>Guillardia</taxon>
    </lineage>
</organism>
<dbReference type="EMBL" id="JH993189">
    <property type="protein sequence ID" value="EKX32445.1"/>
    <property type="molecule type" value="Genomic_DNA"/>
</dbReference>
<name>L1I9B2_GUITC</name>
<proteinExistence type="predicted"/>
<dbReference type="AlphaFoldDB" id="L1I9B2"/>
<dbReference type="HOGENOM" id="CLU_556038_0_0_1"/>
<dbReference type="Proteomes" id="UP000011087">
    <property type="component" value="Unassembled WGS sequence"/>
</dbReference>
<accession>L1I9B2</accession>
<gene>
    <name evidence="2" type="ORF">GUITHDRAFT_121375</name>
</gene>
<dbReference type="EnsemblProtists" id="EKX32445">
    <property type="protein sequence ID" value="EKX32445"/>
    <property type="gene ID" value="GUITHDRAFT_121375"/>
</dbReference>
<dbReference type="RefSeq" id="XP_005819425.1">
    <property type="nucleotide sequence ID" value="XM_005819368.1"/>
</dbReference>
<sequence>MDFKQFLRTRATPQQKQKIKDMIVQRCREWYLSDDVDNAKFAQSVIYYGMVDQPDKNTSHLEPEDVQRFFEAVLHVPKENYMQFQRTLERWLTTESPDLSNVSDASISSALERLYLEEHGQLHPSLVRVPSQIASLQQALLQVGELLELNGTVGIEAGTHNVSRLLVHSSLNFKNLTANERPIRVRCDGTERDGEAYEGKGGVQDEPFATLIVQGRWQVNGCVIRGGGLHAVAATSDAVLLLNSSEIGGIGHLEGSEFAGRFRELSEANRKFSSHLQQADELTAAGDEAQHPRLWDPKLEEDLRSLDADVWGILDNSTREYQEAEKHVMQAGKLLHPRFEEIFTVTEDKIDLEAQFQEAIGEDGGPVIWEHRRLRCKDALLADNRASCILLGCLVSAAAMDCGPDAPGSGVRGLEEAMVEVKRTNFSDMSHAISLHDQSKVRALWEKDRTGPDRTGQDRTGQDRTGQDRTGCEGRKGKRGKEMKGKEKRRG</sequence>
<feature type="region of interest" description="Disordered" evidence="1">
    <location>
        <begin position="446"/>
        <end position="491"/>
    </location>
</feature>
<dbReference type="PaxDb" id="55529-EKX32445"/>
<protein>
    <submittedName>
        <fullName evidence="2 3">Uncharacterized protein</fullName>
    </submittedName>
</protein>
<keyword evidence="4" id="KW-1185">Reference proteome</keyword>
<reference evidence="4" key="2">
    <citation type="submission" date="2012-11" db="EMBL/GenBank/DDBJ databases">
        <authorList>
            <person name="Kuo A."/>
            <person name="Curtis B.A."/>
            <person name="Tanifuji G."/>
            <person name="Burki F."/>
            <person name="Gruber A."/>
            <person name="Irimia M."/>
            <person name="Maruyama S."/>
            <person name="Arias M.C."/>
            <person name="Ball S.G."/>
            <person name="Gile G.H."/>
            <person name="Hirakawa Y."/>
            <person name="Hopkins J.F."/>
            <person name="Rensing S.A."/>
            <person name="Schmutz J."/>
            <person name="Symeonidi A."/>
            <person name="Elias M."/>
            <person name="Eveleigh R.J."/>
            <person name="Herman E.K."/>
            <person name="Klute M.J."/>
            <person name="Nakayama T."/>
            <person name="Obornik M."/>
            <person name="Reyes-Prieto A."/>
            <person name="Armbrust E.V."/>
            <person name="Aves S.J."/>
            <person name="Beiko R.G."/>
            <person name="Coutinho P."/>
            <person name="Dacks J.B."/>
            <person name="Durnford D.G."/>
            <person name="Fast N.M."/>
            <person name="Green B.R."/>
            <person name="Grisdale C."/>
            <person name="Hempe F."/>
            <person name="Henrissat B."/>
            <person name="Hoppner M.P."/>
            <person name="Ishida K.-I."/>
            <person name="Kim E."/>
            <person name="Koreny L."/>
            <person name="Kroth P.G."/>
            <person name="Liu Y."/>
            <person name="Malik S.-B."/>
            <person name="Maier U.G."/>
            <person name="McRose D."/>
            <person name="Mock T."/>
            <person name="Neilson J.A."/>
            <person name="Onodera N.T."/>
            <person name="Poole A.M."/>
            <person name="Pritham E.J."/>
            <person name="Richards T.A."/>
            <person name="Rocap G."/>
            <person name="Roy S.W."/>
            <person name="Sarai C."/>
            <person name="Schaack S."/>
            <person name="Shirato S."/>
            <person name="Slamovits C.H."/>
            <person name="Spencer D.F."/>
            <person name="Suzuki S."/>
            <person name="Worden A.Z."/>
            <person name="Zauner S."/>
            <person name="Barry K."/>
            <person name="Bell C."/>
            <person name="Bharti A.K."/>
            <person name="Crow J.A."/>
            <person name="Grimwood J."/>
            <person name="Kramer R."/>
            <person name="Lindquist E."/>
            <person name="Lucas S."/>
            <person name="Salamov A."/>
            <person name="McFadden G.I."/>
            <person name="Lane C.E."/>
            <person name="Keeling P.J."/>
            <person name="Gray M.W."/>
            <person name="Grigoriev I.V."/>
            <person name="Archibald J.M."/>
        </authorList>
    </citation>
    <scope>NUCLEOTIDE SEQUENCE</scope>
    <source>
        <strain evidence="4">CCMP2712</strain>
    </source>
</reference>